<dbReference type="InterPro" id="IPR041657">
    <property type="entry name" value="HTH_17"/>
</dbReference>
<dbReference type="GeneID" id="63027077"/>
<dbReference type="Pfam" id="PF12728">
    <property type="entry name" value="HTH_17"/>
    <property type="match status" value="1"/>
</dbReference>
<organism evidence="2 3">
    <name type="scientific">Gordonia phage Ali17</name>
    <dbReference type="NCBI Taxonomy" id="2301561"/>
    <lineage>
        <taxon>Viruses</taxon>
        <taxon>Duplodnaviria</taxon>
        <taxon>Heunggongvirae</taxon>
        <taxon>Uroviricota</taxon>
        <taxon>Caudoviricetes</taxon>
        <taxon>Stackebrandtviridae</taxon>
        <taxon>Schenleyvirinae</taxon>
        <taxon>Leonardvirus</taxon>
        <taxon>Leonardvirus ali17</taxon>
    </lineage>
</organism>
<evidence type="ECO:0000313" key="3">
    <source>
        <dbReference type="Proteomes" id="UP000262272"/>
    </source>
</evidence>
<keyword evidence="3" id="KW-1185">Reference proteome</keyword>
<dbReference type="Proteomes" id="UP000262272">
    <property type="component" value="Segment"/>
</dbReference>
<dbReference type="EMBL" id="MH669000">
    <property type="protein sequence ID" value="AXQ60665.1"/>
    <property type="molecule type" value="Genomic_DNA"/>
</dbReference>
<feature type="domain" description="Helix-turn-helix" evidence="1">
    <location>
        <begin position="90"/>
        <end position="130"/>
    </location>
</feature>
<protein>
    <submittedName>
        <fullName evidence="2">Helix-turn-helix DNA binding protein</fullName>
    </submittedName>
</protein>
<reference evidence="2 3" key="1">
    <citation type="submission" date="2018-07" db="EMBL/GenBank/DDBJ databases">
        <authorList>
            <person name="Celious N.A."/>
            <person name="Jones R.M."/>
            <person name="Banks M.D."/>
            <person name="Grant A."/>
            <person name="McCray S.R."/>
            <person name="Melton Z.A."/>
            <person name="Mitchell A.N."/>
            <person name="Smalls C.A."/>
            <person name="Postiglione A.E."/>
            <person name="Patwardhan S."/>
            <person name="Newman R.H."/>
            <person name="Coomans R.J."/>
            <person name="Warner M.H."/>
            <person name="Garlena R.A."/>
            <person name="Russell D.A."/>
            <person name="Pope W.H."/>
            <person name="Jacobs-Sera D."/>
            <person name="Hatfull G.F."/>
        </authorList>
    </citation>
    <scope>NUCLEOTIDE SEQUENCE [LARGE SCALE GENOMIC DNA]</scope>
</reference>
<dbReference type="KEGG" id="vg:63027077"/>
<accession>A0A385DQ71</accession>
<evidence type="ECO:0000259" key="1">
    <source>
        <dbReference type="Pfam" id="PF12728"/>
    </source>
</evidence>
<dbReference type="GO" id="GO:0003677">
    <property type="term" value="F:DNA binding"/>
    <property type="evidence" value="ECO:0007669"/>
    <property type="project" value="InterPro"/>
</dbReference>
<proteinExistence type="predicted"/>
<evidence type="ECO:0000313" key="2">
    <source>
        <dbReference type="EMBL" id="AXQ60665.1"/>
    </source>
</evidence>
<dbReference type="NCBIfam" id="TIGR01764">
    <property type="entry name" value="excise"/>
    <property type="match status" value="1"/>
</dbReference>
<name>A0A385DQ71_9CAUD</name>
<gene>
    <name evidence="2" type="primary">49</name>
    <name evidence="2" type="ORF">SEA_ALI17_49</name>
</gene>
<dbReference type="RefSeq" id="YP_010002526.1">
    <property type="nucleotide sequence ID" value="NC_053245.1"/>
</dbReference>
<dbReference type="InterPro" id="IPR010093">
    <property type="entry name" value="SinI_DNA-bd"/>
</dbReference>
<sequence>MQAADPNSSATCWRLRHDVPKVAAAGSPVHYIRPMPDDPTEHLILTAPMYGEAVPLTVPAHYLTPPATLDWINPVTELPKLVSIADTQARLGGISRGTVYKLIASRHLERVKVGARAMITRESLDAYLTQIAGTDAATGA</sequence>